<gene>
    <name evidence="4" type="ORF">GCM10023340_32240</name>
</gene>
<evidence type="ECO:0000256" key="1">
    <source>
        <dbReference type="ARBA" id="ARBA00009353"/>
    </source>
</evidence>
<proteinExistence type="inferred from homology"/>
<dbReference type="InterPro" id="IPR013549">
    <property type="entry name" value="DUF1731"/>
</dbReference>
<reference evidence="5" key="1">
    <citation type="journal article" date="2019" name="Int. J. Syst. Evol. Microbiol.">
        <title>The Global Catalogue of Microorganisms (GCM) 10K type strain sequencing project: providing services to taxonomists for standard genome sequencing and annotation.</title>
        <authorList>
            <consortium name="The Broad Institute Genomics Platform"/>
            <consortium name="The Broad Institute Genome Sequencing Center for Infectious Disease"/>
            <person name="Wu L."/>
            <person name="Ma J."/>
        </authorList>
    </citation>
    <scope>NUCLEOTIDE SEQUENCE [LARGE SCALE GENOMIC DNA]</scope>
    <source>
        <strain evidence="5">JCM 18459</strain>
    </source>
</reference>
<dbReference type="SUPFAM" id="SSF51735">
    <property type="entry name" value="NAD(P)-binding Rossmann-fold domains"/>
    <property type="match status" value="1"/>
</dbReference>
<dbReference type="EMBL" id="BAABKG010000004">
    <property type="protein sequence ID" value="GAA5152242.1"/>
    <property type="molecule type" value="Genomic_DNA"/>
</dbReference>
<organism evidence="4 5">
    <name type="scientific">Nocardioides marinquilinus</name>
    <dbReference type="NCBI Taxonomy" id="1210400"/>
    <lineage>
        <taxon>Bacteria</taxon>
        <taxon>Bacillati</taxon>
        <taxon>Actinomycetota</taxon>
        <taxon>Actinomycetes</taxon>
        <taxon>Propionibacteriales</taxon>
        <taxon>Nocardioidaceae</taxon>
        <taxon>Nocardioides</taxon>
    </lineage>
</organism>
<evidence type="ECO:0000259" key="3">
    <source>
        <dbReference type="Pfam" id="PF08338"/>
    </source>
</evidence>
<feature type="domain" description="DUF1731" evidence="3">
    <location>
        <begin position="260"/>
        <end position="305"/>
    </location>
</feature>
<evidence type="ECO:0000259" key="2">
    <source>
        <dbReference type="Pfam" id="PF01370"/>
    </source>
</evidence>
<dbReference type="RefSeq" id="WP_345460778.1">
    <property type="nucleotide sequence ID" value="NZ_BAABKG010000004.1"/>
</dbReference>
<dbReference type="PANTHER" id="PTHR11092:SF0">
    <property type="entry name" value="EPIMERASE FAMILY PROTEIN SDR39U1"/>
    <property type="match status" value="1"/>
</dbReference>
<dbReference type="Proteomes" id="UP001500221">
    <property type="component" value="Unassembled WGS sequence"/>
</dbReference>
<protein>
    <submittedName>
        <fullName evidence="4">TIGR01777 family oxidoreductase</fullName>
    </submittedName>
</protein>
<dbReference type="Pfam" id="PF08338">
    <property type="entry name" value="DUF1731"/>
    <property type="match status" value="1"/>
</dbReference>
<dbReference type="PANTHER" id="PTHR11092">
    <property type="entry name" value="SUGAR NUCLEOTIDE EPIMERASE RELATED"/>
    <property type="match status" value="1"/>
</dbReference>
<dbReference type="InterPro" id="IPR001509">
    <property type="entry name" value="Epimerase_deHydtase"/>
</dbReference>
<evidence type="ECO:0000313" key="5">
    <source>
        <dbReference type="Proteomes" id="UP001500221"/>
    </source>
</evidence>
<sequence>MAGTPPSPGLSVVVAGASGFLGTHLVAALRERGHGVTALVRREPDGPGQSRWDPDAGTLDRDLVGAADVVVNLAGSPTAGNPHSKKWARELERSRVTTTSLLAEVVAGAARGGATRTFLAGNGISYYGDHGDAVLTEASDTRGHSTLTKVARAWEAAASPAADAGARVCVLRTSPVMDHRSPPLKQLRLLFKAGLGGRIGNGRQYMPMSSLRDWVAAAVHLAEHPDASGPFNICLPHAPINAEFTRELAAQLGRKALLPAPGPLVKVGAGRMGPELLGSVNVRPEALLATGFTFADPDVAATLRTALNPPD</sequence>
<comment type="caution">
    <text evidence="4">The sequence shown here is derived from an EMBL/GenBank/DDBJ whole genome shotgun (WGS) entry which is preliminary data.</text>
</comment>
<comment type="similarity">
    <text evidence="1">Belongs to the NAD(P)-dependent epimerase/dehydratase family. SDR39U1 subfamily.</text>
</comment>
<accession>A0ABP9PUU4</accession>
<keyword evidence="5" id="KW-1185">Reference proteome</keyword>
<evidence type="ECO:0000313" key="4">
    <source>
        <dbReference type="EMBL" id="GAA5152242.1"/>
    </source>
</evidence>
<dbReference type="InterPro" id="IPR036291">
    <property type="entry name" value="NAD(P)-bd_dom_sf"/>
</dbReference>
<dbReference type="Pfam" id="PF01370">
    <property type="entry name" value="Epimerase"/>
    <property type="match status" value="1"/>
</dbReference>
<feature type="domain" description="NAD-dependent epimerase/dehydratase" evidence="2">
    <location>
        <begin position="12"/>
        <end position="234"/>
    </location>
</feature>
<dbReference type="Gene3D" id="3.40.50.720">
    <property type="entry name" value="NAD(P)-binding Rossmann-like Domain"/>
    <property type="match status" value="1"/>
</dbReference>
<dbReference type="NCBIfam" id="TIGR01777">
    <property type="entry name" value="yfcH"/>
    <property type="match status" value="1"/>
</dbReference>
<dbReference type="InterPro" id="IPR010099">
    <property type="entry name" value="SDR39U1"/>
</dbReference>
<name>A0ABP9PUU4_9ACTN</name>